<dbReference type="Gene3D" id="3.40.190.10">
    <property type="entry name" value="Periplasmic binding protein-like II"/>
    <property type="match status" value="1"/>
</dbReference>
<dbReference type="Proteomes" id="UP001165263">
    <property type="component" value="Unassembled WGS sequence"/>
</dbReference>
<dbReference type="EMBL" id="JANUHC010000006">
    <property type="protein sequence ID" value="MCS0631186.1"/>
    <property type="molecule type" value="Genomic_DNA"/>
</dbReference>
<evidence type="ECO:0000313" key="4">
    <source>
        <dbReference type="Proteomes" id="UP001165263"/>
    </source>
</evidence>
<dbReference type="Pfam" id="PF03401">
    <property type="entry name" value="TctC"/>
    <property type="match status" value="1"/>
</dbReference>
<name>A0ABT2C2X9_9BURK</name>
<feature type="signal peptide" evidence="2">
    <location>
        <begin position="1"/>
        <end position="23"/>
    </location>
</feature>
<comment type="similarity">
    <text evidence="1">Belongs to the UPF0065 (bug) family.</text>
</comment>
<keyword evidence="4" id="KW-1185">Reference proteome</keyword>
<dbReference type="PANTHER" id="PTHR42928">
    <property type="entry name" value="TRICARBOXYLATE-BINDING PROTEIN"/>
    <property type="match status" value="1"/>
</dbReference>
<organism evidence="3 4">
    <name type="scientific">Telluria mixta</name>
    <dbReference type="NCBI Taxonomy" id="34071"/>
    <lineage>
        <taxon>Bacteria</taxon>
        <taxon>Pseudomonadati</taxon>
        <taxon>Pseudomonadota</taxon>
        <taxon>Betaproteobacteria</taxon>
        <taxon>Burkholderiales</taxon>
        <taxon>Oxalobacteraceae</taxon>
        <taxon>Telluria group</taxon>
        <taxon>Telluria</taxon>
    </lineage>
</organism>
<keyword evidence="2" id="KW-0732">Signal</keyword>
<evidence type="ECO:0000256" key="1">
    <source>
        <dbReference type="ARBA" id="ARBA00006987"/>
    </source>
</evidence>
<sequence length="344" mass="37231">MQMLFARRAALFGFALAAATALAAPALAQSVENFYRGKTLKILVSADAGTPSDTVARQFASFFVKHIPGQPKVVVMNLVGAGGMVAANSLQSRQPSDGTVIGLLQRNNLYIPLLEPREGSFDPRKVRWIGSLDKVSYVMVAMARSGVTTSDDLFRKKFYIGATGFSNENRMLPALLDERLGAKMQIVPGYTGRGEVYLAMQRGEVDGWASTVDGLKVGEPKKLLANGKLKVLLNVGWKSHPDFANVPNLSAYVTRPDDKALFDFILLPFEAGRPIAVPQNVPQDRLDALRSAFAQTIADPAFIKAMKVQGYPVDAIDGAAVEQIVGKLYAAPPSVIESARKLRH</sequence>
<protein>
    <submittedName>
        <fullName evidence="3">Tripartite tricarboxylate transporter substrate-binding protein</fullName>
    </submittedName>
</protein>
<dbReference type="PANTHER" id="PTHR42928:SF5">
    <property type="entry name" value="BLR1237 PROTEIN"/>
    <property type="match status" value="1"/>
</dbReference>
<dbReference type="SUPFAM" id="SSF53850">
    <property type="entry name" value="Periplasmic binding protein-like II"/>
    <property type="match status" value="1"/>
</dbReference>
<evidence type="ECO:0000256" key="2">
    <source>
        <dbReference type="SAM" id="SignalP"/>
    </source>
</evidence>
<evidence type="ECO:0000313" key="3">
    <source>
        <dbReference type="EMBL" id="MCS0631186.1"/>
    </source>
</evidence>
<comment type="caution">
    <text evidence="3">The sequence shown here is derived from an EMBL/GenBank/DDBJ whole genome shotgun (WGS) entry which is preliminary data.</text>
</comment>
<dbReference type="InterPro" id="IPR005064">
    <property type="entry name" value="BUG"/>
</dbReference>
<proteinExistence type="inferred from homology"/>
<accession>A0ABT2C2X9</accession>
<reference evidence="3" key="1">
    <citation type="submission" date="2022-08" db="EMBL/GenBank/DDBJ databases">
        <title>Reclassification of Massilia species as members of the genera Telluria, Duganella, Pseudoduganella, Mokoshia gen. nov. and Zemynaea gen. nov. using orthogonal and non-orthogonal genome-based approaches.</title>
        <authorList>
            <person name="Bowman J.P."/>
        </authorList>
    </citation>
    <scope>NUCLEOTIDE SEQUENCE</scope>
    <source>
        <strain evidence="3">LMG 11547</strain>
    </source>
</reference>
<gene>
    <name evidence="3" type="ORF">NX786_17775</name>
</gene>
<feature type="chain" id="PRO_5047175576" evidence="2">
    <location>
        <begin position="24"/>
        <end position="344"/>
    </location>
</feature>
<dbReference type="InterPro" id="IPR042100">
    <property type="entry name" value="Bug_dom1"/>
</dbReference>
<dbReference type="RefSeq" id="WP_259450268.1">
    <property type="nucleotide sequence ID" value="NZ_CP119520.1"/>
</dbReference>
<dbReference type="Gene3D" id="3.40.190.150">
    <property type="entry name" value="Bordetella uptake gene, domain 1"/>
    <property type="match status" value="1"/>
</dbReference>